<dbReference type="KEGG" id="hro:HELRODRAFT_162996"/>
<feature type="compositionally biased region" description="Low complexity" evidence="1">
    <location>
        <begin position="78"/>
        <end position="89"/>
    </location>
</feature>
<evidence type="ECO:0000313" key="4">
    <source>
        <dbReference type="Proteomes" id="UP000015101"/>
    </source>
</evidence>
<reference evidence="2 4" key="2">
    <citation type="journal article" date="2013" name="Nature">
        <title>Insights into bilaterian evolution from three spiralian genomes.</title>
        <authorList>
            <person name="Simakov O."/>
            <person name="Marletaz F."/>
            <person name="Cho S.J."/>
            <person name="Edsinger-Gonzales E."/>
            <person name="Havlak P."/>
            <person name="Hellsten U."/>
            <person name="Kuo D.H."/>
            <person name="Larsson T."/>
            <person name="Lv J."/>
            <person name="Arendt D."/>
            <person name="Savage R."/>
            <person name="Osoegawa K."/>
            <person name="de Jong P."/>
            <person name="Grimwood J."/>
            <person name="Chapman J.A."/>
            <person name="Shapiro H."/>
            <person name="Aerts A."/>
            <person name="Otillar R.P."/>
            <person name="Terry A.Y."/>
            <person name="Boore J.L."/>
            <person name="Grigoriev I.V."/>
            <person name="Lindberg D.R."/>
            <person name="Seaver E.C."/>
            <person name="Weisblat D.A."/>
            <person name="Putnam N.H."/>
            <person name="Rokhsar D.S."/>
        </authorList>
    </citation>
    <scope>NUCLEOTIDE SEQUENCE</scope>
</reference>
<feature type="compositionally biased region" description="Polar residues" evidence="1">
    <location>
        <begin position="1"/>
        <end position="14"/>
    </location>
</feature>
<dbReference type="GeneID" id="20199888"/>
<dbReference type="EnsemblMetazoa" id="HelroT162996">
    <property type="protein sequence ID" value="HelroP162996"/>
    <property type="gene ID" value="HelroG162996"/>
</dbReference>
<dbReference type="HOGENOM" id="CLU_1027718_0_0_1"/>
<feature type="region of interest" description="Disordered" evidence="1">
    <location>
        <begin position="46"/>
        <end position="95"/>
    </location>
</feature>
<reference evidence="4" key="1">
    <citation type="submission" date="2012-12" db="EMBL/GenBank/DDBJ databases">
        <authorList>
            <person name="Hellsten U."/>
            <person name="Grimwood J."/>
            <person name="Chapman J.A."/>
            <person name="Shapiro H."/>
            <person name="Aerts A."/>
            <person name="Otillar R.P."/>
            <person name="Terry A.Y."/>
            <person name="Boore J.L."/>
            <person name="Simakov O."/>
            <person name="Marletaz F."/>
            <person name="Cho S.-J."/>
            <person name="Edsinger-Gonzales E."/>
            <person name="Havlak P."/>
            <person name="Kuo D.-H."/>
            <person name="Larsson T."/>
            <person name="Lv J."/>
            <person name="Arendt D."/>
            <person name="Savage R."/>
            <person name="Osoegawa K."/>
            <person name="de Jong P."/>
            <person name="Lindberg D.R."/>
            <person name="Seaver E.C."/>
            <person name="Weisblat D.A."/>
            <person name="Putnam N.H."/>
            <person name="Grigoriev I.V."/>
            <person name="Rokhsar D.S."/>
        </authorList>
    </citation>
    <scope>NUCLEOTIDE SEQUENCE</scope>
</reference>
<protein>
    <submittedName>
        <fullName evidence="2 3">Uncharacterized protein</fullName>
    </submittedName>
</protein>
<keyword evidence="4" id="KW-1185">Reference proteome</keyword>
<dbReference type="EMBL" id="KB097143">
    <property type="protein sequence ID" value="ESN99447.1"/>
    <property type="molecule type" value="Genomic_DNA"/>
</dbReference>
<evidence type="ECO:0000313" key="2">
    <source>
        <dbReference type="EMBL" id="ESN99447.1"/>
    </source>
</evidence>
<gene>
    <name evidence="3" type="primary">20199888</name>
    <name evidence="2" type="ORF">HELRODRAFT_162996</name>
</gene>
<evidence type="ECO:0000256" key="1">
    <source>
        <dbReference type="SAM" id="MobiDB-lite"/>
    </source>
</evidence>
<feature type="region of interest" description="Disordered" evidence="1">
    <location>
        <begin position="1"/>
        <end position="28"/>
    </location>
</feature>
<dbReference type="RefSeq" id="XP_009023285.1">
    <property type="nucleotide sequence ID" value="XM_009025037.1"/>
</dbReference>
<proteinExistence type="predicted"/>
<dbReference type="AlphaFoldDB" id="T1ETI8"/>
<dbReference type="InParanoid" id="T1ETI8"/>
<organism evidence="3 4">
    <name type="scientific">Helobdella robusta</name>
    <name type="common">Californian leech</name>
    <dbReference type="NCBI Taxonomy" id="6412"/>
    <lineage>
        <taxon>Eukaryota</taxon>
        <taxon>Metazoa</taxon>
        <taxon>Spiralia</taxon>
        <taxon>Lophotrochozoa</taxon>
        <taxon>Annelida</taxon>
        <taxon>Clitellata</taxon>
        <taxon>Hirudinea</taxon>
        <taxon>Rhynchobdellida</taxon>
        <taxon>Glossiphoniidae</taxon>
        <taxon>Helobdella</taxon>
    </lineage>
</organism>
<evidence type="ECO:0000313" key="3">
    <source>
        <dbReference type="EnsemblMetazoa" id="HelroP162996"/>
    </source>
</evidence>
<feature type="compositionally biased region" description="Basic and acidic residues" evidence="1">
    <location>
        <begin position="15"/>
        <end position="28"/>
    </location>
</feature>
<dbReference type="EMBL" id="AMQM01001258">
    <property type="status" value="NOT_ANNOTATED_CDS"/>
    <property type="molecule type" value="Genomic_DNA"/>
</dbReference>
<dbReference type="CTD" id="20199888"/>
<name>T1ETI8_HELRO</name>
<reference evidence="3" key="3">
    <citation type="submission" date="2015-06" db="UniProtKB">
        <authorList>
            <consortium name="EnsemblMetazoa"/>
        </authorList>
    </citation>
    <scope>IDENTIFICATION</scope>
</reference>
<dbReference type="Proteomes" id="UP000015101">
    <property type="component" value="Unassembled WGS sequence"/>
</dbReference>
<sequence length="271" mass="32007">MQNILSFISGSKPSSDNKSKVKNQSDEDKSFKNKFDIFSTIFSKSSENINDKDKSPSESQHQSANKEKMEKLSRKKINSSGGSSVSSNNESKRSKYRNYSFEKIEQKIKLINTLENEIKHLDKIKKKVGPKITIPGKERNVEYEIIEVDEETEKALRKKKEDKIKKETEDKTRKEFDKIKNENELLEHSKNRKNRKTNYGNKKLNIKEENAKCANLQFLYYYYYYLYYSMWMKNQSKPQHPQFIQNNIVINTNGKSKMGPYLRKLRNLNKL</sequence>
<accession>T1ETI8</accession>